<reference evidence="2 3" key="1">
    <citation type="journal article" date="2019" name="Sci. Data">
        <title>Hybrid genome assembly and annotation of Danionella translucida.</title>
        <authorList>
            <person name="Kadobianskyi M."/>
            <person name="Schulze L."/>
            <person name="Schuelke M."/>
            <person name="Judkewitz B."/>
        </authorList>
    </citation>
    <scope>NUCLEOTIDE SEQUENCE [LARGE SCALE GENOMIC DNA]</scope>
    <source>
        <strain evidence="2 3">Bolton</strain>
    </source>
</reference>
<keyword evidence="3" id="KW-1185">Reference proteome</keyword>
<name>A0A553MM34_9TELE</name>
<feature type="chain" id="PRO_5021712594" evidence="1">
    <location>
        <begin position="21"/>
        <end position="94"/>
    </location>
</feature>
<dbReference type="AlphaFoldDB" id="A0A553MM34"/>
<evidence type="ECO:0000313" key="2">
    <source>
        <dbReference type="EMBL" id="TRY54247.1"/>
    </source>
</evidence>
<evidence type="ECO:0000256" key="1">
    <source>
        <dbReference type="SAM" id="SignalP"/>
    </source>
</evidence>
<comment type="caution">
    <text evidence="2">The sequence shown here is derived from an EMBL/GenBank/DDBJ whole genome shotgun (WGS) entry which is preliminary data.</text>
</comment>
<gene>
    <name evidence="2" type="ORF">DNTS_010110</name>
</gene>
<feature type="signal peptide" evidence="1">
    <location>
        <begin position="1"/>
        <end position="20"/>
    </location>
</feature>
<dbReference type="EMBL" id="SRMA01027353">
    <property type="protein sequence ID" value="TRY54247.1"/>
    <property type="molecule type" value="Genomic_DNA"/>
</dbReference>
<organism evidence="2 3">
    <name type="scientific">Danionella cerebrum</name>
    <dbReference type="NCBI Taxonomy" id="2873325"/>
    <lineage>
        <taxon>Eukaryota</taxon>
        <taxon>Metazoa</taxon>
        <taxon>Chordata</taxon>
        <taxon>Craniata</taxon>
        <taxon>Vertebrata</taxon>
        <taxon>Euteleostomi</taxon>
        <taxon>Actinopterygii</taxon>
        <taxon>Neopterygii</taxon>
        <taxon>Teleostei</taxon>
        <taxon>Ostariophysi</taxon>
        <taxon>Cypriniformes</taxon>
        <taxon>Danionidae</taxon>
        <taxon>Danioninae</taxon>
        <taxon>Danionella</taxon>
    </lineage>
</organism>
<evidence type="ECO:0000313" key="3">
    <source>
        <dbReference type="Proteomes" id="UP000316079"/>
    </source>
</evidence>
<protein>
    <submittedName>
        <fullName evidence="2">Uncharacterized protein</fullName>
    </submittedName>
</protein>
<dbReference type="Proteomes" id="UP000316079">
    <property type="component" value="Unassembled WGS sequence"/>
</dbReference>
<sequence length="94" mass="10525">MNRLLCVSLLLIFTSPPPSSLDRSGSILQLGGRWRLWLRGRLLLEPGPVCISSQVPVLFSRGAADLIPAWIRKIWSFRAGPEQILAEEELLENC</sequence>
<proteinExistence type="predicted"/>
<accession>A0A553MM34</accession>
<keyword evidence="1" id="KW-0732">Signal</keyword>